<gene>
    <name evidence="2" type="ORF">Rsub_03304</name>
</gene>
<name>A0A2V0NRA7_9CHLO</name>
<proteinExistence type="predicted"/>
<evidence type="ECO:0000256" key="1">
    <source>
        <dbReference type="SAM" id="MobiDB-lite"/>
    </source>
</evidence>
<keyword evidence="3" id="KW-1185">Reference proteome</keyword>
<feature type="compositionally biased region" description="Low complexity" evidence="1">
    <location>
        <begin position="77"/>
        <end position="86"/>
    </location>
</feature>
<dbReference type="Proteomes" id="UP000247498">
    <property type="component" value="Unassembled WGS sequence"/>
</dbReference>
<feature type="region of interest" description="Disordered" evidence="1">
    <location>
        <begin position="61"/>
        <end position="125"/>
    </location>
</feature>
<comment type="caution">
    <text evidence="2">The sequence shown here is derived from an EMBL/GenBank/DDBJ whole genome shotgun (WGS) entry which is preliminary data.</text>
</comment>
<evidence type="ECO:0000313" key="2">
    <source>
        <dbReference type="EMBL" id="GBF90171.1"/>
    </source>
</evidence>
<feature type="compositionally biased region" description="Pro residues" evidence="1">
    <location>
        <begin position="106"/>
        <end position="125"/>
    </location>
</feature>
<reference evidence="2 3" key="1">
    <citation type="journal article" date="2018" name="Sci. Rep.">
        <title>Raphidocelis subcapitata (=Pseudokirchneriella subcapitata) provides an insight into genome evolution and environmental adaptations in the Sphaeropleales.</title>
        <authorList>
            <person name="Suzuki S."/>
            <person name="Yamaguchi H."/>
            <person name="Nakajima N."/>
            <person name="Kawachi M."/>
        </authorList>
    </citation>
    <scope>NUCLEOTIDE SEQUENCE [LARGE SCALE GENOMIC DNA]</scope>
    <source>
        <strain evidence="2 3">NIES-35</strain>
    </source>
</reference>
<evidence type="ECO:0000313" key="3">
    <source>
        <dbReference type="Proteomes" id="UP000247498"/>
    </source>
</evidence>
<dbReference type="InParanoid" id="A0A2V0NRA7"/>
<accession>A0A2V0NRA7</accession>
<organism evidence="2 3">
    <name type="scientific">Raphidocelis subcapitata</name>
    <dbReference type="NCBI Taxonomy" id="307507"/>
    <lineage>
        <taxon>Eukaryota</taxon>
        <taxon>Viridiplantae</taxon>
        <taxon>Chlorophyta</taxon>
        <taxon>core chlorophytes</taxon>
        <taxon>Chlorophyceae</taxon>
        <taxon>CS clade</taxon>
        <taxon>Sphaeropleales</taxon>
        <taxon>Selenastraceae</taxon>
        <taxon>Raphidocelis</taxon>
    </lineage>
</organism>
<dbReference type="AlphaFoldDB" id="A0A2V0NRA7"/>
<protein>
    <submittedName>
        <fullName evidence="2">Uncharacterized protein</fullName>
    </submittedName>
</protein>
<dbReference type="OrthoDB" id="541443at2759"/>
<sequence length="205" mass="20821">MAHISKWYSSHWTPDGEPGSFNATIGRIICHTDAAAAAATAAAAAAAETAGRGAAAAAAAAPAQRRAPPPGPGGGTARAAAAAEGPWFGPRPGYSWVDRRGAPLAAGPPAPPPPPPAPPRPPPPAAAELAALPPGQRSMRIWARISPGMLPGTSATPESTAAAAFKHPGQQLLGAIDFTHHLKKTDFSEYVEARERQHVSLKAKS</sequence>
<dbReference type="EMBL" id="BDRX01000015">
    <property type="protein sequence ID" value="GBF90171.1"/>
    <property type="molecule type" value="Genomic_DNA"/>
</dbReference>